<dbReference type="FunFam" id="2.60.120.260:FF:000149">
    <property type="entry name" value="Leupeptin-inactivating enzyme 1"/>
    <property type="match status" value="1"/>
</dbReference>
<keyword evidence="8" id="KW-0964">Secreted</keyword>
<keyword evidence="7 8" id="KW-0482">Metalloprotease</keyword>
<dbReference type="Pfam" id="PF01483">
    <property type="entry name" value="P_proprotein"/>
    <property type="match status" value="1"/>
</dbReference>
<comment type="cofactor">
    <cofactor evidence="8">
        <name>Zn(2+)</name>
        <dbReference type="ChEBI" id="CHEBI:29105"/>
    </cofactor>
</comment>
<evidence type="ECO:0000256" key="2">
    <source>
        <dbReference type="ARBA" id="ARBA00022670"/>
    </source>
</evidence>
<dbReference type="Gene3D" id="1.10.390.10">
    <property type="entry name" value="Neutral Protease Domain 2"/>
    <property type="match status" value="1"/>
</dbReference>
<dbReference type="PANTHER" id="PTHR33794:SF1">
    <property type="entry name" value="BACILLOLYSIN"/>
    <property type="match status" value="1"/>
</dbReference>
<dbReference type="GO" id="GO:0046872">
    <property type="term" value="F:metal ion binding"/>
    <property type="evidence" value="ECO:0007669"/>
    <property type="project" value="UniProtKB-UniRule"/>
</dbReference>
<dbReference type="InterPro" id="IPR011096">
    <property type="entry name" value="FTP_domain"/>
</dbReference>
<evidence type="ECO:0000313" key="10">
    <source>
        <dbReference type="EMBL" id="ANJ09593.1"/>
    </source>
</evidence>
<dbReference type="InterPro" id="IPR001570">
    <property type="entry name" value="Peptidase_M4_C_domain"/>
</dbReference>
<dbReference type="EMBL" id="CP015866">
    <property type="protein sequence ID" value="ANJ09593.1"/>
    <property type="molecule type" value="Genomic_DNA"/>
</dbReference>
<dbReference type="InterPro" id="IPR013856">
    <property type="entry name" value="Peptidase_M4_domain"/>
</dbReference>
<dbReference type="KEGG" id="spav:Spa2297_23030"/>
<reference evidence="10 11" key="1">
    <citation type="submission" date="2016-05" db="EMBL/GenBank/DDBJ databases">
        <title>Non-Contiguous Finished Genome Sequence of Streptomyces parvulus 2297 Integrated Site-Specifically with Actinophage R4.</title>
        <authorList>
            <person name="Nishizawa T."/>
            <person name="Miura T."/>
            <person name="Harada C."/>
            <person name="Guo Y."/>
            <person name="Narisawa K."/>
            <person name="Ohta H."/>
            <person name="Takahashi H."/>
            <person name="Shirai M."/>
        </authorList>
    </citation>
    <scope>NUCLEOTIDE SEQUENCE [LARGE SCALE GENOMIC DNA]</scope>
    <source>
        <strain evidence="10 11">2297</strain>
    </source>
</reference>
<keyword evidence="5 8" id="KW-0378">Hydrolase</keyword>
<dbReference type="SUPFAM" id="SSF55486">
    <property type="entry name" value="Metalloproteases ('zincins'), catalytic domain"/>
    <property type="match status" value="1"/>
</dbReference>
<dbReference type="InterPro" id="IPR002884">
    <property type="entry name" value="P_dom"/>
</dbReference>
<dbReference type="GO" id="GO:0004222">
    <property type="term" value="F:metalloendopeptidase activity"/>
    <property type="evidence" value="ECO:0007669"/>
    <property type="project" value="UniProtKB-UniRule"/>
</dbReference>
<comment type="similarity">
    <text evidence="1 8">Belongs to the peptidase M4 family.</text>
</comment>
<dbReference type="EC" id="3.4.24.-" evidence="8"/>
<evidence type="ECO:0000256" key="6">
    <source>
        <dbReference type="ARBA" id="ARBA00022833"/>
    </source>
</evidence>
<protein>
    <recommendedName>
        <fullName evidence="8">Neutral metalloproteinase</fullName>
        <ecNumber evidence="8">3.4.24.-</ecNumber>
    </recommendedName>
</protein>
<dbReference type="PRINTS" id="PR00730">
    <property type="entry name" value="THERMOLYSIN"/>
</dbReference>
<dbReference type="Pfam" id="PF01447">
    <property type="entry name" value="Peptidase_M4"/>
    <property type="match status" value="1"/>
</dbReference>
<dbReference type="InterPro" id="IPR008979">
    <property type="entry name" value="Galactose-bd-like_sf"/>
</dbReference>
<dbReference type="InterPro" id="IPR050728">
    <property type="entry name" value="Zinc_Metalloprotease_M4"/>
</dbReference>
<name>A0A191V3W4_9ACTN</name>
<dbReference type="GeneID" id="91307773"/>
<dbReference type="Proteomes" id="UP000078468">
    <property type="component" value="Chromosome"/>
</dbReference>
<dbReference type="Gene3D" id="3.10.170.10">
    <property type="match status" value="1"/>
</dbReference>
<dbReference type="GO" id="GO:0006508">
    <property type="term" value="P:proteolysis"/>
    <property type="evidence" value="ECO:0007669"/>
    <property type="project" value="UniProtKB-KW"/>
</dbReference>
<dbReference type="PROSITE" id="PS51829">
    <property type="entry name" value="P_HOMO_B"/>
    <property type="match status" value="1"/>
</dbReference>
<dbReference type="Pfam" id="PF07504">
    <property type="entry name" value="FTP"/>
    <property type="match status" value="1"/>
</dbReference>
<dbReference type="GO" id="GO:0005576">
    <property type="term" value="C:extracellular region"/>
    <property type="evidence" value="ECO:0007669"/>
    <property type="project" value="UniProtKB-SubCell"/>
</dbReference>
<evidence type="ECO:0000256" key="5">
    <source>
        <dbReference type="ARBA" id="ARBA00022801"/>
    </source>
</evidence>
<dbReference type="InterPro" id="IPR023612">
    <property type="entry name" value="Peptidase_M4"/>
</dbReference>
<keyword evidence="6 8" id="KW-0862">Zinc</keyword>
<feature type="region of interest" description="Disordered" evidence="9">
    <location>
        <begin position="1"/>
        <end position="24"/>
    </location>
</feature>
<dbReference type="InterPro" id="IPR027268">
    <property type="entry name" value="Peptidase_M4/M1_CTD_sf"/>
</dbReference>
<evidence type="ECO:0000256" key="9">
    <source>
        <dbReference type="SAM" id="MobiDB-lite"/>
    </source>
</evidence>
<dbReference type="Gene3D" id="2.60.120.260">
    <property type="entry name" value="Galactose-binding domain-like"/>
    <property type="match status" value="1"/>
</dbReference>
<keyword evidence="3" id="KW-0479">Metal-binding</keyword>
<keyword evidence="4 8" id="KW-0732">Signal</keyword>
<feature type="chain" id="PRO_5041745887" description="Neutral metalloproteinase" evidence="8">
    <location>
        <begin position="51"/>
        <end position="683"/>
    </location>
</feature>
<evidence type="ECO:0000256" key="3">
    <source>
        <dbReference type="ARBA" id="ARBA00022723"/>
    </source>
</evidence>
<proteinExistence type="inferred from homology"/>
<feature type="compositionally biased region" description="Basic residues" evidence="9">
    <location>
        <begin position="1"/>
        <end position="11"/>
    </location>
</feature>
<sequence>MSSSSPHRRTSHTTSHTPSRRVAQRRAAAVALAGVAALIATAVQSGAATAAPVQAPAPGAESVTLTPAQRAELIRDANATKAETAGDLGLGAKEKLVVRDVVKDRDGTLHTRYERTYDGLPVLGGDLVVAGDAGKTERVVKATSKAIRPATVTPKISAGKAEQQAVSVAKAAGAEGAAADRAPRKVVWAAQGNPVLAYETVVGGLQEDGTPNELHVITDAATGAKLFEYQAIHNGTGNTMYSGTVTLGTAQSGSSYTLTDTTRGNHKTYNLNRGTSGTGTLFSGPDDVWGNGQASNAETAGADAHYGAALTWDYYKNVHGRSGIRGDGVGAYSRVHYGNNYVNAFWSDSCFCMTYGDGSGNANPLTSIDVAAHEMTHGVTSNTAGLVYSGESGGLNEATSDIFGAAVEFHANNSSDVGDYLIGEEIDINGDGTPLRYMDKPSKDGASKDAWYSGIGSIDVHYSSGPANHFFYLLSEGSGTKTINGVSYDSPTSDGLPVTGIGRDKAAKIWFRALTTKFTSNTNYAAARTGTLAAAGELYGTDSTEYKRVQDAWAGINVGARSGGGGGGTSFENAADVAIPDNGAAVTSSVTVTGRAGNAPANLQAAVDIVHTYRGDLVVDLLAPDGTAYRLKNSSSSDSADNVNQTYTVNASSETANGTWKLRVQDVAARDTGYINSFKLTFP</sequence>
<dbReference type="GO" id="GO:0004252">
    <property type="term" value="F:serine-type endopeptidase activity"/>
    <property type="evidence" value="ECO:0007669"/>
    <property type="project" value="InterPro"/>
</dbReference>
<comment type="function">
    <text evidence="8">Extracellular zinc metalloprotease.</text>
</comment>
<keyword evidence="2 8" id="KW-0645">Protease</keyword>
<dbReference type="InterPro" id="IPR006311">
    <property type="entry name" value="TAT_signal"/>
</dbReference>
<organism evidence="10 11">
    <name type="scientific">Streptomyces parvulus</name>
    <dbReference type="NCBI Taxonomy" id="146923"/>
    <lineage>
        <taxon>Bacteria</taxon>
        <taxon>Bacillati</taxon>
        <taxon>Actinomycetota</taxon>
        <taxon>Actinomycetes</taxon>
        <taxon>Kitasatosporales</taxon>
        <taxon>Streptomycetaceae</taxon>
        <taxon>Streptomyces</taxon>
    </lineage>
</organism>
<dbReference type="Gene3D" id="3.10.450.490">
    <property type="match status" value="1"/>
</dbReference>
<evidence type="ECO:0000256" key="8">
    <source>
        <dbReference type="RuleBase" id="RU366073"/>
    </source>
</evidence>
<feature type="signal peptide" evidence="8">
    <location>
        <begin position="1"/>
        <end position="50"/>
    </location>
</feature>
<dbReference type="PANTHER" id="PTHR33794">
    <property type="entry name" value="BACILLOLYSIN"/>
    <property type="match status" value="1"/>
</dbReference>
<dbReference type="AlphaFoldDB" id="A0A191V3W4"/>
<evidence type="ECO:0000256" key="7">
    <source>
        <dbReference type="ARBA" id="ARBA00023049"/>
    </source>
</evidence>
<dbReference type="Pfam" id="PF02868">
    <property type="entry name" value="Peptidase_M4_C"/>
    <property type="match status" value="1"/>
</dbReference>
<dbReference type="RefSeq" id="WP_064729920.1">
    <property type="nucleotide sequence ID" value="NZ_BMRX01000012.1"/>
</dbReference>
<gene>
    <name evidence="10" type="ORF">Spa2297_23030</name>
</gene>
<evidence type="ECO:0000313" key="11">
    <source>
        <dbReference type="Proteomes" id="UP000078468"/>
    </source>
</evidence>
<accession>A0A191V3W4</accession>
<dbReference type="SUPFAM" id="SSF49785">
    <property type="entry name" value="Galactose-binding domain-like"/>
    <property type="match status" value="1"/>
</dbReference>
<evidence type="ECO:0000256" key="1">
    <source>
        <dbReference type="ARBA" id="ARBA00009388"/>
    </source>
</evidence>
<dbReference type="CDD" id="cd09597">
    <property type="entry name" value="M4_TLP"/>
    <property type="match status" value="1"/>
</dbReference>
<evidence type="ECO:0000256" key="4">
    <source>
        <dbReference type="ARBA" id="ARBA00022729"/>
    </source>
</evidence>
<dbReference type="PROSITE" id="PS51318">
    <property type="entry name" value="TAT"/>
    <property type="match status" value="1"/>
</dbReference>
<comment type="subcellular location">
    <subcellularLocation>
        <location evidence="8">Secreted</location>
    </subcellularLocation>
</comment>